<name>A0A412PAP8_9FIRM</name>
<protein>
    <submittedName>
        <fullName evidence="1">Uncharacterized protein</fullName>
    </submittedName>
</protein>
<comment type="caution">
    <text evidence="1">The sequence shown here is derived from an EMBL/GenBank/DDBJ whole genome shotgun (WGS) entry which is preliminary data.</text>
</comment>
<evidence type="ECO:0000313" key="2">
    <source>
        <dbReference type="Proteomes" id="UP000284731"/>
    </source>
</evidence>
<gene>
    <name evidence="1" type="ORF">DWX20_09590</name>
</gene>
<proteinExistence type="predicted"/>
<sequence>MIGTGLKERGRYNTEDCRRVDHITIEQVIVVHVLRGKGTEDDLARPVKKYFNSEGEFLFEYDPCYEGESIIMPSLSSHQK</sequence>
<dbReference type="EMBL" id="QRWX01000005">
    <property type="protein sequence ID" value="RGT53680.1"/>
    <property type="molecule type" value="Genomic_DNA"/>
</dbReference>
<dbReference type="Proteomes" id="UP000284731">
    <property type="component" value="Unassembled WGS sequence"/>
</dbReference>
<accession>A0A412PAP8</accession>
<reference evidence="1 2" key="1">
    <citation type="submission" date="2018-08" db="EMBL/GenBank/DDBJ databases">
        <title>A genome reference for cultivated species of the human gut microbiota.</title>
        <authorList>
            <person name="Zou Y."/>
            <person name="Xue W."/>
            <person name="Luo G."/>
        </authorList>
    </citation>
    <scope>NUCLEOTIDE SEQUENCE [LARGE SCALE GENOMIC DNA]</scope>
    <source>
        <strain evidence="1 2">AF18-46</strain>
    </source>
</reference>
<dbReference type="RefSeq" id="WP_118765347.1">
    <property type="nucleotide sequence ID" value="NZ_CABJCF010000005.1"/>
</dbReference>
<dbReference type="AlphaFoldDB" id="A0A412PAP8"/>
<evidence type="ECO:0000313" key="1">
    <source>
        <dbReference type="EMBL" id="RGT53680.1"/>
    </source>
</evidence>
<organism evidence="1 2">
    <name type="scientific">Solobacterium moorei</name>
    <dbReference type="NCBI Taxonomy" id="102148"/>
    <lineage>
        <taxon>Bacteria</taxon>
        <taxon>Bacillati</taxon>
        <taxon>Bacillota</taxon>
        <taxon>Erysipelotrichia</taxon>
        <taxon>Erysipelotrichales</taxon>
        <taxon>Erysipelotrichaceae</taxon>
        <taxon>Solobacterium</taxon>
    </lineage>
</organism>